<dbReference type="Pfam" id="PF10502">
    <property type="entry name" value="Peptidase_S26"/>
    <property type="match status" value="1"/>
</dbReference>
<dbReference type="InterPro" id="IPR019533">
    <property type="entry name" value="Peptidase_S26"/>
</dbReference>
<dbReference type="InterPro" id="IPR000223">
    <property type="entry name" value="Pept_S26A_signal_pept_1"/>
</dbReference>
<dbReference type="PRINTS" id="PR00727">
    <property type="entry name" value="LEADERPTASE"/>
</dbReference>
<dbReference type="Gene3D" id="2.10.109.10">
    <property type="entry name" value="Umud Fragment, subunit A"/>
    <property type="match status" value="1"/>
</dbReference>
<protein>
    <recommendedName>
        <fullName evidence="3">Signal peptidase I</fullName>
        <ecNumber evidence="3">3.4.21.89</ecNumber>
    </recommendedName>
</protein>
<keyword evidence="6" id="KW-1185">Reference proteome</keyword>
<organism evidence="5 6">
    <name type="scientific">Mycoplasmopsis columboralis</name>
    <dbReference type="NCBI Taxonomy" id="171282"/>
    <lineage>
        <taxon>Bacteria</taxon>
        <taxon>Bacillati</taxon>
        <taxon>Mycoplasmatota</taxon>
        <taxon>Mycoplasmoidales</taxon>
        <taxon>Metamycoplasmataceae</taxon>
        <taxon>Mycoplasmopsis</taxon>
    </lineage>
</organism>
<dbReference type="InterPro" id="IPR036286">
    <property type="entry name" value="LexA/Signal_pep-like_sf"/>
</dbReference>
<dbReference type="PANTHER" id="PTHR43390:SF1">
    <property type="entry name" value="CHLOROPLAST PROCESSING PEPTIDASE"/>
    <property type="match status" value="1"/>
</dbReference>
<dbReference type="SUPFAM" id="SSF51306">
    <property type="entry name" value="LexA/Signal peptidase"/>
    <property type="match status" value="1"/>
</dbReference>
<comment type="catalytic activity">
    <reaction evidence="3">
        <text>Cleavage of hydrophobic, N-terminal signal or leader sequences from secreted and periplasmic proteins.</text>
        <dbReference type="EC" id="3.4.21.89"/>
    </reaction>
</comment>
<dbReference type="AlphaFoldDB" id="A0A449B7C3"/>
<sequence>MLPTFKNKENYLIWKTKNVSVGDVIVFSKSDHVVIKKIVAGPHDVIEISENKILVNSIDISEYFIFDNLKQDHLQIKVPEDKYFVLGTNLPKSIDSRSFGFLTQQDIIGKIMFKVS</sequence>
<dbReference type="EMBL" id="LR215039">
    <property type="protein sequence ID" value="VEU76486.1"/>
    <property type="molecule type" value="Genomic_DNA"/>
</dbReference>
<proteinExistence type="inferred from homology"/>
<dbReference type="GO" id="GO:0006465">
    <property type="term" value="P:signal peptide processing"/>
    <property type="evidence" value="ECO:0007669"/>
    <property type="project" value="InterPro"/>
</dbReference>
<dbReference type="GO" id="GO:0009003">
    <property type="term" value="F:signal peptidase activity"/>
    <property type="evidence" value="ECO:0007669"/>
    <property type="project" value="UniProtKB-EC"/>
</dbReference>
<evidence type="ECO:0000259" key="4">
    <source>
        <dbReference type="Pfam" id="PF10502"/>
    </source>
</evidence>
<name>A0A449B7C3_9BACT</name>
<gene>
    <name evidence="5" type="primary">sipS</name>
    <name evidence="5" type="ORF">NCTC10179_00672</name>
</gene>
<dbReference type="EC" id="3.4.21.89" evidence="3"/>
<keyword evidence="3 5" id="KW-0378">Hydrolase</keyword>
<accession>A0A449B7C3</accession>
<evidence type="ECO:0000313" key="5">
    <source>
        <dbReference type="EMBL" id="VEU76486.1"/>
    </source>
</evidence>
<evidence type="ECO:0000256" key="1">
    <source>
        <dbReference type="ARBA" id="ARBA00004401"/>
    </source>
</evidence>
<dbReference type="Proteomes" id="UP000289497">
    <property type="component" value="Chromosome"/>
</dbReference>
<dbReference type="CDD" id="cd06530">
    <property type="entry name" value="S26_SPase_I"/>
    <property type="match status" value="1"/>
</dbReference>
<dbReference type="PANTHER" id="PTHR43390">
    <property type="entry name" value="SIGNAL PEPTIDASE I"/>
    <property type="match status" value="1"/>
</dbReference>
<keyword evidence="3" id="KW-0645">Protease</keyword>
<comment type="subcellular location">
    <subcellularLocation>
        <location evidence="1">Cell membrane</location>
        <topology evidence="1">Single-pass type II membrane protein</topology>
    </subcellularLocation>
    <subcellularLocation>
        <location evidence="3">Membrane</location>
        <topology evidence="3">Single-pass type II membrane protein</topology>
    </subcellularLocation>
</comment>
<feature type="domain" description="Peptidase S26" evidence="4">
    <location>
        <begin position="1"/>
        <end position="114"/>
    </location>
</feature>
<dbReference type="GO" id="GO:0004252">
    <property type="term" value="F:serine-type endopeptidase activity"/>
    <property type="evidence" value="ECO:0007669"/>
    <property type="project" value="InterPro"/>
</dbReference>
<dbReference type="KEGG" id="mcou:NCTC10179_00672"/>
<dbReference type="GO" id="GO:0005886">
    <property type="term" value="C:plasma membrane"/>
    <property type="evidence" value="ECO:0007669"/>
    <property type="project" value="UniProtKB-SubCell"/>
</dbReference>
<evidence type="ECO:0000313" key="6">
    <source>
        <dbReference type="Proteomes" id="UP000289497"/>
    </source>
</evidence>
<evidence type="ECO:0000256" key="2">
    <source>
        <dbReference type="ARBA" id="ARBA00009370"/>
    </source>
</evidence>
<evidence type="ECO:0000256" key="3">
    <source>
        <dbReference type="RuleBase" id="RU362042"/>
    </source>
</evidence>
<reference evidence="5 6" key="1">
    <citation type="submission" date="2019-01" db="EMBL/GenBank/DDBJ databases">
        <authorList>
            <consortium name="Pathogen Informatics"/>
        </authorList>
    </citation>
    <scope>NUCLEOTIDE SEQUENCE [LARGE SCALE GENOMIC DNA]</scope>
    <source>
        <strain evidence="5 6">NCTC10179</strain>
    </source>
</reference>
<comment type="similarity">
    <text evidence="2 3">Belongs to the peptidase S26 family.</text>
</comment>
<dbReference type="NCBIfam" id="TIGR02227">
    <property type="entry name" value="sigpep_I_bact"/>
    <property type="match status" value="1"/>
</dbReference>